<keyword evidence="4" id="KW-0997">Cell inner membrane</keyword>
<dbReference type="EMBL" id="RBID01000013">
    <property type="protein sequence ID" value="RKQ60115.1"/>
    <property type="molecule type" value="Genomic_DNA"/>
</dbReference>
<accession>A0A495BIE2</accession>
<feature type="transmembrane region" description="Helical" evidence="8">
    <location>
        <begin position="6"/>
        <end position="25"/>
    </location>
</feature>
<evidence type="ECO:0000256" key="5">
    <source>
        <dbReference type="ARBA" id="ARBA00022692"/>
    </source>
</evidence>
<evidence type="ECO:0000256" key="2">
    <source>
        <dbReference type="ARBA" id="ARBA00009784"/>
    </source>
</evidence>
<dbReference type="RefSeq" id="WP_047965910.1">
    <property type="nucleotide sequence ID" value="NZ_JAQQKY010000001.1"/>
</dbReference>
<feature type="transmembrane region" description="Helical" evidence="8">
    <location>
        <begin position="148"/>
        <end position="169"/>
    </location>
</feature>
<feature type="transmembrane region" description="Helical" evidence="8">
    <location>
        <begin position="190"/>
        <end position="211"/>
    </location>
</feature>
<evidence type="ECO:0000256" key="6">
    <source>
        <dbReference type="ARBA" id="ARBA00022989"/>
    </source>
</evidence>
<sequence length="214" mass="22847">MFKTLYLQFLFGGLVSLLVITNPLSKIPLFVSLTQGMSELRRAQQARMACVYAAAIMLVCLLAGNLILAAFGISFGALRIAGGFVVAVLGYRMLFLSQDPGMAPKTNRREDYSFFPLAMPGISGPGTIAVVIGIATEIAELHSRTEKLLAFGMTMLAIVSTALVTWLVLRSSTLIAARMGRAGTEVLGRLMGFLLICVGVQFIGSGIRTFMAGS</sequence>
<reference evidence="10 11" key="1">
    <citation type="submission" date="2018-10" db="EMBL/GenBank/DDBJ databases">
        <title>Genomic Encyclopedia of Type Strains, Phase IV (KMG-IV): sequencing the most valuable type-strain genomes for metagenomic binning, comparative biology and taxonomic classification.</title>
        <authorList>
            <person name="Goeker M."/>
        </authorList>
    </citation>
    <scope>NUCLEOTIDE SEQUENCE [LARGE SCALE GENOMIC DNA]</scope>
    <source>
        <strain evidence="10 11">DSM 3303</strain>
    </source>
</reference>
<dbReference type="PANTHER" id="PTHR33508">
    <property type="entry name" value="UPF0056 MEMBRANE PROTEIN YHCE"/>
    <property type="match status" value="1"/>
</dbReference>
<reference evidence="9 12" key="2">
    <citation type="submission" date="2023-01" db="EMBL/GenBank/DDBJ databases">
        <title>Novel species of the genus Vogesella isolated from rivers.</title>
        <authorList>
            <person name="Lu H."/>
        </authorList>
    </citation>
    <scope>NUCLEOTIDE SEQUENCE [LARGE SCALE GENOMIC DNA]</scope>
    <source>
        <strain evidence="9 12">SH7W</strain>
    </source>
</reference>
<dbReference type="Proteomes" id="UP001221566">
    <property type="component" value="Unassembled WGS sequence"/>
</dbReference>
<organism evidence="10 11">
    <name type="scientific">Vogesella indigofera</name>
    <name type="common">Pseudomonas indigofera</name>
    <dbReference type="NCBI Taxonomy" id="45465"/>
    <lineage>
        <taxon>Bacteria</taxon>
        <taxon>Pseudomonadati</taxon>
        <taxon>Pseudomonadota</taxon>
        <taxon>Betaproteobacteria</taxon>
        <taxon>Neisseriales</taxon>
        <taxon>Chromobacteriaceae</taxon>
        <taxon>Vogesella</taxon>
    </lineage>
</organism>
<keyword evidence="7 8" id="KW-0472">Membrane</keyword>
<dbReference type="AlphaFoldDB" id="A0A495BIE2"/>
<evidence type="ECO:0000256" key="4">
    <source>
        <dbReference type="ARBA" id="ARBA00022519"/>
    </source>
</evidence>
<proteinExistence type="inferred from homology"/>
<dbReference type="GO" id="GO:0005886">
    <property type="term" value="C:plasma membrane"/>
    <property type="evidence" value="ECO:0007669"/>
    <property type="project" value="UniProtKB-SubCell"/>
</dbReference>
<dbReference type="NCBIfam" id="NF008228">
    <property type="entry name" value="PRK10995.1"/>
    <property type="match status" value="1"/>
</dbReference>
<comment type="similarity">
    <text evidence="2 8">Belongs to the UPF0056 (MarC) family.</text>
</comment>
<dbReference type="Proteomes" id="UP000279384">
    <property type="component" value="Unassembled WGS sequence"/>
</dbReference>
<feature type="transmembrane region" description="Helical" evidence="8">
    <location>
        <begin position="46"/>
        <end position="71"/>
    </location>
</feature>
<dbReference type="Pfam" id="PF01914">
    <property type="entry name" value="MarC"/>
    <property type="match status" value="1"/>
</dbReference>
<keyword evidence="5 8" id="KW-0812">Transmembrane</keyword>
<dbReference type="PANTHER" id="PTHR33508:SF2">
    <property type="entry name" value="UPF0056 INNER MEMBRANE PROTEIN MARC"/>
    <property type="match status" value="1"/>
</dbReference>
<keyword evidence="12" id="KW-1185">Reference proteome</keyword>
<keyword evidence="6 8" id="KW-1133">Transmembrane helix</keyword>
<feature type="transmembrane region" description="Helical" evidence="8">
    <location>
        <begin position="77"/>
        <end position="94"/>
    </location>
</feature>
<evidence type="ECO:0000256" key="1">
    <source>
        <dbReference type="ARBA" id="ARBA00004429"/>
    </source>
</evidence>
<comment type="subcellular location">
    <subcellularLocation>
        <location evidence="1">Cell inner membrane</location>
        <topology evidence="1">Multi-pass membrane protein</topology>
    </subcellularLocation>
    <subcellularLocation>
        <location evidence="8">Cell membrane</location>
        <topology evidence="8">Multi-pass membrane protein</topology>
    </subcellularLocation>
</comment>
<evidence type="ECO:0000313" key="9">
    <source>
        <dbReference type="EMBL" id="MDC7689431.1"/>
    </source>
</evidence>
<protein>
    <recommendedName>
        <fullName evidence="8">UPF0056 membrane protein</fullName>
    </recommendedName>
</protein>
<evidence type="ECO:0000313" key="10">
    <source>
        <dbReference type="EMBL" id="RKQ60115.1"/>
    </source>
</evidence>
<dbReference type="InterPro" id="IPR002771">
    <property type="entry name" value="Multi_antbiot-R_MarC"/>
</dbReference>
<evidence type="ECO:0000256" key="3">
    <source>
        <dbReference type="ARBA" id="ARBA00022475"/>
    </source>
</evidence>
<dbReference type="EMBL" id="JAQQKY010000001">
    <property type="protein sequence ID" value="MDC7689431.1"/>
    <property type="molecule type" value="Genomic_DNA"/>
</dbReference>
<gene>
    <name evidence="10" type="ORF">C8E02_1459</name>
    <name evidence="9" type="ORF">PQU93_01325</name>
</gene>
<keyword evidence="3" id="KW-1003">Cell membrane</keyword>
<evidence type="ECO:0000256" key="8">
    <source>
        <dbReference type="RuleBase" id="RU362048"/>
    </source>
</evidence>
<evidence type="ECO:0000256" key="7">
    <source>
        <dbReference type="ARBA" id="ARBA00023136"/>
    </source>
</evidence>
<dbReference type="NCBIfam" id="TIGR00427">
    <property type="entry name" value="NAAT family transporter"/>
    <property type="match status" value="1"/>
</dbReference>
<evidence type="ECO:0000313" key="11">
    <source>
        <dbReference type="Proteomes" id="UP000279384"/>
    </source>
</evidence>
<feature type="transmembrane region" description="Helical" evidence="8">
    <location>
        <begin position="114"/>
        <end position="136"/>
    </location>
</feature>
<comment type="caution">
    <text evidence="10">The sequence shown here is derived from an EMBL/GenBank/DDBJ whole genome shotgun (WGS) entry which is preliminary data.</text>
</comment>
<name>A0A495BIE2_VOGIN</name>
<evidence type="ECO:0000313" key="12">
    <source>
        <dbReference type="Proteomes" id="UP001221566"/>
    </source>
</evidence>